<feature type="chain" id="PRO_5041227367" description="Outer membrane beta-barrel protein" evidence="1">
    <location>
        <begin position="27"/>
        <end position="403"/>
    </location>
</feature>
<gene>
    <name evidence="2" type="ORF">GCM10007895_13220</name>
</gene>
<evidence type="ECO:0000313" key="3">
    <source>
        <dbReference type="Proteomes" id="UP001161422"/>
    </source>
</evidence>
<dbReference type="AlphaFoldDB" id="A0AA37RVK9"/>
<feature type="signal peptide" evidence="1">
    <location>
        <begin position="1"/>
        <end position="26"/>
    </location>
</feature>
<dbReference type="EMBL" id="BSNC01000004">
    <property type="protein sequence ID" value="GLP96016.1"/>
    <property type="molecule type" value="Genomic_DNA"/>
</dbReference>
<reference evidence="2" key="2">
    <citation type="submission" date="2023-01" db="EMBL/GenBank/DDBJ databases">
        <title>Draft genome sequence of Paraferrimonas sedimenticola strain NBRC 101628.</title>
        <authorList>
            <person name="Sun Q."/>
            <person name="Mori K."/>
        </authorList>
    </citation>
    <scope>NUCLEOTIDE SEQUENCE</scope>
    <source>
        <strain evidence="2">NBRC 101628</strain>
    </source>
</reference>
<reference evidence="2" key="1">
    <citation type="journal article" date="2014" name="Int. J. Syst. Evol. Microbiol.">
        <title>Complete genome sequence of Corynebacterium casei LMG S-19264T (=DSM 44701T), isolated from a smear-ripened cheese.</title>
        <authorList>
            <consortium name="US DOE Joint Genome Institute (JGI-PGF)"/>
            <person name="Walter F."/>
            <person name="Albersmeier A."/>
            <person name="Kalinowski J."/>
            <person name="Ruckert C."/>
        </authorList>
    </citation>
    <scope>NUCLEOTIDE SEQUENCE</scope>
    <source>
        <strain evidence="2">NBRC 101628</strain>
    </source>
</reference>
<dbReference type="InterPro" id="IPR018759">
    <property type="entry name" value="BBP2_2"/>
</dbReference>
<dbReference type="Proteomes" id="UP001161422">
    <property type="component" value="Unassembled WGS sequence"/>
</dbReference>
<name>A0AA37RVK9_9GAMM</name>
<dbReference type="RefSeq" id="WP_095506978.1">
    <property type="nucleotide sequence ID" value="NZ_BSNC01000004.1"/>
</dbReference>
<keyword evidence="3" id="KW-1185">Reference proteome</keyword>
<proteinExistence type="predicted"/>
<comment type="caution">
    <text evidence="2">The sequence shown here is derived from an EMBL/GenBank/DDBJ whole genome shotgun (WGS) entry which is preliminary data.</text>
</comment>
<accession>A0AA37RVK9</accession>
<dbReference type="Pfam" id="PF10082">
    <property type="entry name" value="BBP2_2"/>
    <property type="match status" value="1"/>
</dbReference>
<protein>
    <recommendedName>
        <fullName evidence="4">Outer membrane beta-barrel protein</fullName>
    </recommendedName>
</protein>
<organism evidence="2 3">
    <name type="scientific">Paraferrimonas sedimenticola</name>
    <dbReference type="NCBI Taxonomy" id="375674"/>
    <lineage>
        <taxon>Bacteria</taxon>
        <taxon>Pseudomonadati</taxon>
        <taxon>Pseudomonadota</taxon>
        <taxon>Gammaproteobacteria</taxon>
        <taxon>Alteromonadales</taxon>
        <taxon>Ferrimonadaceae</taxon>
        <taxon>Paraferrimonas</taxon>
    </lineage>
</organism>
<evidence type="ECO:0008006" key="4">
    <source>
        <dbReference type="Google" id="ProtNLM"/>
    </source>
</evidence>
<keyword evidence="1" id="KW-0732">Signal</keyword>
<evidence type="ECO:0000256" key="1">
    <source>
        <dbReference type="SAM" id="SignalP"/>
    </source>
</evidence>
<evidence type="ECO:0000313" key="2">
    <source>
        <dbReference type="EMBL" id="GLP96016.1"/>
    </source>
</evidence>
<sequence>MGAKSFVSGRVALLTALVGASFNVHSAVQPQPYVTDSGVELEPWLKVTGIHDDNLLRSQTNKLSTSGTFIEPGVKVRLNPGSAQFNLGYRLNRGDYYQSKVDNFTDHFGDVGLQWEITRRNRLSLVYDFSKRHEGRGYGFSEGRGELFDKPLTYDRNNAEAIYGFGGVDAAGRLELSVRYRDKKYTNFEEVTQFQNLKEMRYRGTFFYQMAPKTDLLFEIIRNDSRYDVQRPDFLSRDNDDYFGYVGASMTSDSAQVVGDIRLGYQNKRFKQGNRDKFNDFSWDVGLTWNLKTYSRIELSTSQRAKNPNQETGNYVKQTLGRVAWRHAWVERFSSTLEYYHANDDYNGIVRNDKLNQYGVSFEYDMRRWLSFAVGYVHGDKTSNAEGIGFKQNRYTLSVHVTL</sequence>